<dbReference type="AlphaFoldDB" id="A0A0H5QR68"/>
<sequence length="359" mass="38752">TINHASGEIVNGYLVSIMLFPSQDQQTLSSQRYFTQDLASALNISPDLLASISLQDGPDSRSIILSLAILPNPPDSDGKDIATRFAAEMQKPNSAARAIPLLSTASQPPVAITIKSVRILSCSTYYIAVVTETEACANGDTMHSALNSVDDESLSGTLIAILVLATLIPTIVVVIVLLKCWRSHPIPGSEMNTNAKSPVLDTSDLINGPVGLGTDHRNPLTASFSNKFEIRSSYTPTSMGTNIIPRPYSVIDLPRGISSEVAQNLDIVKGFIPANLQQRYSVEDASRENVAKGAVLRSSQLHHGPWDVPLGPAHVDITAHQTMDDTISDDSMCEPQPLRLHRVRMMRLQHGARDKFGQG</sequence>
<protein>
    <submittedName>
        <fullName evidence="2">Uncharacterized protein</fullName>
    </submittedName>
</protein>
<evidence type="ECO:0000313" key="2">
    <source>
        <dbReference type="EMBL" id="CRZ04533.1"/>
    </source>
</evidence>
<feature type="transmembrane region" description="Helical" evidence="1">
    <location>
        <begin position="158"/>
        <end position="178"/>
    </location>
</feature>
<name>A0A0H5QR68_9EUKA</name>
<keyword evidence="1" id="KW-1133">Transmembrane helix</keyword>
<dbReference type="EMBL" id="HACM01004091">
    <property type="protein sequence ID" value="CRZ04533.1"/>
    <property type="molecule type" value="Transcribed_RNA"/>
</dbReference>
<keyword evidence="1" id="KW-0812">Transmembrane</keyword>
<feature type="non-terminal residue" evidence="2">
    <location>
        <position position="1"/>
    </location>
</feature>
<organism evidence="2">
    <name type="scientific">Spongospora subterranea</name>
    <dbReference type="NCBI Taxonomy" id="70186"/>
    <lineage>
        <taxon>Eukaryota</taxon>
        <taxon>Sar</taxon>
        <taxon>Rhizaria</taxon>
        <taxon>Endomyxa</taxon>
        <taxon>Phytomyxea</taxon>
        <taxon>Plasmodiophorida</taxon>
        <taxon>Plasmodiophoridae</taxon>
        <taxon>Spongospora</taxon>
    </lineage>
</organism>
<proteinExistence type="predicted"/>
<accession>A0A0H5QR68</accession>
<reference evidence="2" key="1">
    <citation type="submission" date="2015-04" db="EMBL/GenBank/DDBJ databases">
        <title>The genome sequence of the plant pathogenic Rhizarian Plasmodiophora brassicae reveals insights in its biotrophic life cycle and the origin of chitin synthesis.</title>
        <authorList>
            <person name="Schwelm A."/>
            <person name="Fogelqvist J."/>
            <person name="Knaust A."/>
            <person name="Julke S."/>
            <person name="Lilja T."/>
            <person name="Dhandapani V."/>
            <person name="Bonilla-Rosso G."/>
            <person name="Karlsson M."/>
            <person name="Shevchenko A."/>
            <person name="Choi S.R."/>
            <person name="Kim H.G."/>
            <person name="Park J.Y."/>
            <person name="Lim Y.P."/>
            <person name="Ludwig-Muller J."/>
            <person name="Dixelius C."/>
        </authorList>
    </citation>
    <scope>NUCLEOTIDE SEQUENCE</scope>
    <source>
        <tissue evidence="2">Potato root galls</tissue>
    </source>
</reference>
<evidence type="ECO:0000256" key="1">
    <source>
        <dbReference type="SAM" id="Phobius"/>
    </source>
</evidence>
<keyword evidence="1" id="KW-0472">Membrane</keyword>
<feature type="non-terminal residue" evidence="2">
    <location>
        <position position="359"/>
    </location>
</feature>